<dbReference type="OrthoDB" id="275278at2759"/>
<protein>
    <submittedName>
        <fullName evidence="1">Uncharacterized protein</fullName>
    </submittedName>
</protein>
<evidence type="ECO:0000313" key="1">
    <source>
        <dbReference type="EMBL" id="RVW69478.1"/>
    </source>
</evidence>
<sequence>MPSLIPSPYSSERLDVVKQLKRSKKMEVQTLSNQEDASSAISQK</sequence>
<accession>A0A438GBC2</accession>
<dbReference type="Proteomes" id="UP000288805">
    <property type="component" value="Unassembled WGS sequence"/>
</dbReference>
<organism evidence="1 2">
    <name type="scientific">Vitis vinifera</name>
    <name type="common">Grape</name>
    <dbReference type="NCBI Taxonomy" id="29760"/>
    <lineage>
        <taxon>Eukaryota</taxon>
        <taxon>Viridiplantae</taxon>
        <taxon>Streptophyta</taxon>
        <taxon>Embryophyta</taxon>
        <taxon>Tracheophyta</taxon>
        <taxon>Spermatophyta</taxon>
        <taxon>Magnoliopsida</taxon>
        <taxon>eudicotyledons</taxon>
        <taxon>Gunneridae</taxon>
        <taxon>Pentapetalae</taxon>
        <taxon>rosids</taxon>
        <taxon>Vitales</taxon>
        <taxon>Vitaceae</taxon>
        <taxon>Viteae</taxon>
        <taxon>Vitis</taxon>
    </lineage>
</organism>
<gene>
    <name evidence="1" type="ORF">CK203_054514</name>
</gene>
<dbReference type="AlphaFoldDB" id="A0A438GBC2"/>
<reference evidence="1 2" key="1">
    <citation type="journal article" date="2018" name="PLoS Genet.">
        <title>Population sequencing reveals clonal diversity and ancestral inbreeding in the grapevine cultivar Chardonnay.</title>
        <authorList>
            <person name="Roach M.J."/>
            <person name="Johnson D.L."/>
            <person name="Bohlmann J."/>
            <person name="van Vuuren H.J."/>
            <person name="Jones S.J."/>
            <person name="Pretorius I.S."/>
            <person name="Schmidt S.A."/>
            <person name="Borneman A.R."/>
        </authorList>
    </citation>
    <scope>NUCLEOTIDE SEQUENCE [LARGE SCALE GENOMIC DNA]</scope>
    <source>
        <strain evidence="2">cv. Chardonnay</strain>
        <tissue evidence="1">Leaf</tissue>
    </source>
</reference>
<evidence type="ECO:0000313" key="2">
    <source>
        <dbReference type="Proteomes" id="UP000288805"/>
    </source>
</evidence>
<dbReference type="EMBL" id="QGNW01000496">
    <property type="protein sequence ID" value="RVW69478.1"/>
    <property type="molecule type" value="Genomic_DNA"/>
</dbReference>
<name>A0A438GBC2_VITVI</name>
<comment type="caution">
    <text evidence="1">The sequence shown here is derived from an EMBL/GenBank/DDBJ whole genome shotgun (WGS) entry which is preliminary data.</text>
</comment>
<proteinExistence type="predicted"/>